<dbReference type="EMBL" id="JAFDVH010000021">
    <property type="protein sequence ID" value="KAG7458048.1"/>
    <property type="molecule type" value="Genomic_DNA"/>
</dbReference>
<gene>
    <name evidence="2" type="ORF">MATL_G00233660</name>
</gene>
<accession>A0A9D3PDW7</accession>
<proteinExistence type="predicted"/>
<dbReference type="Proteomes" id="UP001046870">
    <property type="component" value="Chromosome 21"/>
</dbReference>
<evidence type="ECO:0000313" key="2">
    <source>
        <dbReference type="EMBL" id="KAG7458048.1"/>
    </source>
</evidence>
<protein>
    <submittedName>
        <fullName evidence="2">Uncharacterized protein</fullName>
    </submittedName>
</protein>
<evidence type="ECO:0000313" key="3">
    <source>
        <dbReference type="Proteomes" id="UP001046870"/>
    </source>
</evidence>
<feature type="compositionally biased region" description="Low complexity" evidence="1">
    <location>
        <begin position="19"/>
        <end position="32"/>
    </location>
</feature>
<reference evidence="2" key="1">
    <citation type="submission" date="2021-01" db="EMBL/GenBank/DDBJ databases">
        <authorList>
            <person name="Zahm M."/>
            <person name="Roques C."/>
            <person name="Cabau C."/>
            <person name="Klopp C."/>
            <person name="Donnadieu C."/>
            <person name="Jouanno E."/>
            <person name="Lampietro C."/>
            <person name="Louis A."/>
            <person name="Herpin A."/>
            <person name="Echchiki A."/>
            <person name="Berthelot C."/>
            <person name="Parey E."/>
            <person name="Roest-Crollius H."/>
            <person name="Braasch I."/>
            <person name="Postlethwait J."/>
            <person name="Bobe J."/>
            <person name="Montfort J."/>
            <person name="Bouchez O."/>
            <person name="Begum T."/>
            <person name="Mejri S."/>
            <person name="Adams A."/>
            <person name="Chen W.-J."/>
            <person name="Guiguen Y."/>
        </authorList>
    </citation>
    <scope>NUCLEOTIDE SEQUENCE</scope>
    <source>
        <strain evidence="2">YG-15Mar2019-1</strain>
        <tissue evidence="2">Brain</tissue>
    </source>
</reference>
<feature type="region of interest" description="Disordered" evidence="1">
    <location>
        <begin position="1"/>
        <end position="34"/>
    </location>
</feature>
<feature type="compositionally biased region" description="Basic and acidic residues" evidence="1">
    <location>
        <begin position="1"/>
        <end position="11"/>
    </location>
</feature>
<name>A0A9D3PDW7_MEGAT</name>
<comment type="caution">
    <text evidence="2">The sequence shown here is derived from an EMBL/GenBank/DDBJ whole genome shotgun (WGS) entry which is preliminary data.</text>
</comment>
<dbReference type="AlphaFoldDB" id="A0A9D3PDW7"/>
<organism evidence="2 3">
    <name type="scientific">Megalops atlanticus</name>
    <name type="common">Tarpon</name>
    <name type="synonym">Clupea gigantea</name>
    <dbReference type="NCBI Taxonomy" id="7932"/>
    <lineage>
        <taxon>Eukaryota</taxon>
        <taxon>Metazoa</taxon>
        <taxon>Chordata</taxon>
        <taxon>Craniata</taxon>
        <taxon>Vertebrata</taxon>
        <taxon>Euteleostomi</taxon>
        <taxon>Actinopterygii</taxon>
        <taxon>Neopterygii</taxon>
        <taxon>Teleostei</taxon>
        <taxon>Elopiformes</taxon>
        <taxon>Megalopidae</taxon>
        <taxon>Megalops</taxon>
    </lineage>
</organism>
<sequence>MPPTQRQKEDSVSCAGKPSSHSSSSSSSNSSSDGGGAGVIYGYHRGCFYTFLFLNIIRNIGHTPLTEKRIYRFCLRIGSCAA</sequence>
<keyword evidence="3" id="KW-1185">Reference proteome</keyword>
<evidence type="ECO:0000256" key="1">
    <source>
        <dbReference type="SAM" id="MobiDB-lite"/>
    </source>
</evidence>